<reference evidence="2 3" key="1">
    <citation type="journal article" date="2021" name="Sci. Rep.">
        <title>Chromosome anchoring in Senegalese sole (Solea senegalensis) reveals sex-associated markers and genome rearrangements in flatfish.</title>
        <authorList>
            <person name="Guerrero-Cozar I."/>
            <person name="Gomez-Garrido J."/>
            <person name="Berbel C."/>
            <person name="Martinez-Blanch J.F."/>
            <person name="Alioto T."/>
            <person name="Claros M.G."/>
            <person name="Gagnaire P.A."/>
            <person name="Manchado M."/>
        </authorList>
    </citation>
    <scope>NUCLEOTIDE SEQUENCE [LARGE SCALE GENOMIC DNA]</scope>
    <source>
        <strain evidence="2">Sse05_10M</strain>
    </source>
</reference>
<protein>
    <submittedName>
        <fullName evidence="2">Uncharacterized protein</fullName>
    </submittedName>
</protein>
<dbReference type="EMBL" id="JAGKHQ010000019">
    <property type="protein sequence ID" value="KAG7482753.1"/>
    <property type="molecule type" value="Genomic_DNA"/>
</dbReference>
<accession>A0AAV6Q6A2</accession>
<feature type="region of interest" description="Disordered" evidence="1">
    <location>
        <begin position="26"/>
        <end position="64"/>
    </location>
</feature>
<sequence>MTTTLTAITTDSNENDALIFDVSSVRVPRHPNTAQPAAGPPLPPPDKPASLRSSPPPYRAVFSN</sequence>
<comment type="caution">
    <text evidence="2">The sequence shown here is derived from an EMBL/GenBank/DDBJ whole genome shotgun (WGS) entry which is preliminary data.</text>
</comment>
<evidence type="ECO:0000256" key="1">
    <source>
        <dbReference type="SAM" id="MobiDB-lite"/>
    </source>
</evidence>
<dbReference type="Proteomes" id="UP000693946">
    <property type="component" value="Linkage Group LG7"/>
</dbReference>
<evidence type="ECO:0000313" key="3">
    <source>
        <dbReference type="Proteomes" id="UP000693946"/>
    </source>
</evidence>
<dbReference type="AlphaFoldDB" id="A0AAV6Q6A2"/>
<feature type="compositionally biased region" description="Pro residues" evidence="1">
    <location>
        <begin position="38"/>
        <end position="47"/>
    </location>
</feature>
<evidence type="ECO:0000313" key="2">
    <source>
        <dbReference type="EMBL" id="KAG7482753.1"/>
    </source>
</evidence>
<keyword evidence="3" id="KW-1185">Reference proteome</keyword>
<name>A0AAV6Q6A2_SOLSE</name>
<organism evidence="2 3">
    <name type="scientific">Solea senegalensis</name>
    <name type="common">Senegalese sole</name>
    <dbReference type="NCBI Taxonomy" id="28829"/>
    <lineage>
        <taxon>Eukaryota</taxon>
        <taxon>Metazoa</taxon>
        <taxon>Chordata</taxon>
        <taxon>Craniata</taxon>
        <taxon>Vertebrata</taxon>
        <taxon>Euteleostomi</taxon>
        <taxon>Actinopterygii</taxon>
        <taxon>Neopterygii</taxon>
        <taxon>Teleostei</taxon>
        <taxon>Neoteleostei</taxon>
        <taxon>Acanthomorphata</taxon>
        <taxon>Carangaria</taxon>
        <taxon>Pleuronectiformes</taxon>
        <taxon>Pleuronectoidei</taxon>
        <taxon>Soleidae</taxon>
        <taxon>Solea</taxon>
    </lineage>
</organism>
<gene>
    <name evidence="2" type="ORF">JOB18_029278</name>
</gene>
<proteinExistence type="predicted"/>